<feature type="compositionally biased region" description="Low complexity" evidence="8">
    <location>
        <begin position="948"/>
        <end position="1001"/>
    </location>
</feature>
<dbReference type="Pfam" id="PF07714">
    <property type="entry name" value="PK_Tyr_Ser-Thr"/>
    <property type="match status" value="1"/>
</dbReference>
<organism evidence="10 11">
    <name type="scientific">Plasmodium gaboni</name>
    <dbReference type="NCBI Taxonomy" id="647221"/>
    <lineage>
        <taxon>Eukaryota</taxon>
        <taxon>Sar</taxon>
        <taxon>Alveolata</taxon>
        <taxon>Apicomplexa</taxon>
        <taxon>Aconoidasida</taxon>
        <taxon>Haemosporida</taxon>
        <taxon>Plasmodiidae</taxon>
        <taxon>Plasmodium</taxon>
        <taxon>Plasmodium (Laverania)</taxon>
    </lineage>
</organism>
<sequence>MKNISKEDILLKYKKKDEFIYSQLQNILTSQPFNTILEYENGDIYIGTSKNKKRNGFGYYLYVNMNTIYQGQWNNNTKNGYGTLYNQKEVIYSGEWLNNIPHGFGCNQKDGQLYMGCYKYGFMNGVGILRKKRSLNFCLFEWNKKKCMIRIFKYMDIYLYIYNNDEKILYKEKMDDIFPFYIDKNLCRNIHEQVFDKLFGMSDELTSHLFQSMNKKKNKIKECVNSQGILQYINYDDHLNFLKDIINKTDILNLRINDNKINDNNNNKNNIYYDNDNNNNNNNIYDDGNNNYEFHFFDKSSKNTSNMNKVENDKKKTQSDSSSSSYNQTNNFSYMSYSKERLYPYDITKNKRLFNDMFLFYHTDSCMSDFCIQRGDESESNMHKHEIKKMKKMKNKIKIELPTKVVQDEIIKEDNCDIYQKYKKCDINQKTQNDIFHFEMYEQLAHSQRNRKKKKKEEYYKLFISNYNINISDSNNLQLINHKTENNNNNIVRINHGIYSKDYLFFYENLFIYLKELNKKKKIENIYQWEKDHILILLYLFKLNRYIKSFSSNKIKGLHFFFILNTKVLKELGINNKEHIFFLMNIINTFNNIHNIYLKVLKKNILIHNDYKSLYTQHSINKKEVFIIKKFDKSIPPNHFLCYYKNSRVYLKGFTQKKEKYKYKPSEKNENKILRSINDTLEKSIEKKSDENMQHININDECKNEVPDHNAHINISIKVQSNKDDKYDKNNNDYNKNNNTDENRTFPNFKNNLFNAAHRLLHNGSINETLFNNLKNIKKNLLKLEEQHDEYTNDEKNLGDYENMTNKSLSYHDKKIIENNKIYPPHNKTKEQINNNNNNNSNMIIYTKEYKKKKKKKYIYIHNNPTNYKKTCNNKKNNIIDKSIKKIEYIKEYLIVSNLRHPSILQCIGNIFIDNKDECGIVFEYIKGQTLYDLIYKKGSNKNDINDKINNNQHDNNDNNNNNGDNNNNNSDNNNNNSDNNNNNSDNNNNNNNNSDNNNINRTNHIHNKTFRFKEIIKLLFEISSCLYYIHKKNVCHGNLNSKNIMITKKGDIKIYNFECSFIESFYDYKMKKNKEPNRKNKNDYDIYNNISLNEKMFLPFPYFTTINNIKNNNISNLLSFSNNHLYYYYINKKNDEYYYIAPEVLRQEEYTKKSDIYSFGVIMYEIIFEKIPFKNDPSPFFFSIQTCYHPRYINIDRDKLNSLCENNIFSSLYHSLFMNIIFLIKQCLHPCPTTRPTAKYLSHQFEQMLEIINCYKII</sequence>
<dbReference type="Pfam" id="PF00069">
    <property type="entry name" value="Pkinase"/>
    <property type="match status" value="1"/>
</dbReference>
<keyword evidence="4" id="KW-0547">Nucleotide-binding</keyword>
<keyword evidence="2" id="KW-0808">Transferase</keyword>
<feature type="domain" description="Protein kinase" evidence="9">
    <location>
        <begin position="811"/>
        <end position="1247"/>
    </location>
</feature>
<reference evidence="10" key="1">
    <citation type="submission" date="2016-09" db="EMBL/GenBank/DDBJ databases">
        <authorList>
            <consortium name="Pathogen Informatics"/>
            <person name="Sun Q."/>
            <person name="Inoue M."/>
        </authorList>
    </citation>
    <scope>NUCLEOTIDE SEQUENCE</scope>
</reference>
<evidence type="ECO:0000313" key="11">
    <source>
        <dbReference type="Proteomes" id="UP000831156"/>
    </source>
</evidence>
<dbReference type="PROSITE" id="PS50011">
    <property type="entry name" value="PROTEIN_KINASE_DOM"/>
    <property type="match status" value="1"/>
</dbReference>
<feature type="compositionally biased region" description="Basic and acidic residues" evidence="8">
    <location>
        <begin position="721"/>
        <end position="731"/>
    </location>
</feature>
<keyword evidence="6" id="KW-0067">ATP-binding</keyword>
<dbReference type="Pfam" id="PF02493">
    <property type="entry name" value="MORN"/>
    <property type="match status" value="4"/>
</dbReference>
<evidence type="ECO:0000256" key="4">
    <source>
        <dbReference type="ARBA" id="ARBA00022741"/>
    </source>
</evidence>
<dbReference type="PANTHER" id="PTHR43671:SF13">
    <property type="entry name" value="SERINE_THREONINE-PROTEIN KINASE NEK2"/>
    <property type="match status" value="1"/>
</dbReference>
<dbReference type="PANTHER" id="PTHR43671">
    <property type="entry name" value="SERINE/THREONINE-PROTEIN KINASE NEK"/>
    <property type="match status" value="1"/>
</dbReference>
<evidence type="ECO:0000256" key="3">
    <source>
        <dbReference type="ARBA" id="ARBA00022737"/>
    </source>
</evidence>
<evidence type="ECO:0000313" key="10">
    <source>
        <dbReference type="EMBL" id="SOV14277.1"/>
    </source>
</evidence>
<dbReference type="SUPFAM" id="SSF47769">
    <property type="entry name" value="SAM/Pointed domain"/>
    <property type="match status" value="1"/>
</dbReference>
<dbReference type="SMART" id="SM00698">
    <property type="entry name" value="MORN"/>
    <property type="match status" value="4"/>
</dbReference>
<feature type="region of interest" description="Disordered" evidence="8">
    <location>
        <begin position="946"/>
        <end position="1001"/>
    </location>
</feature>
<keyword evidence="7" id="KW-0175">Coiled coil</keyword>
<gene>
    <name evidence="10" type="ORF">PGABG01_0923400</name>
</gene>
<evidence type="ECO:0000256" key="7">
    <source>
        <dbReference type="SAM" id="Coils"/>
    </source>
</evidence>
<evidence type="ECO:0000259" key="9">
    <source>
        <dbReference type="PROSITE" id="PS50011"/>
    </source>
</evidence>
<dbReference type="EC" id="2.7.11.1" evidence="1"/>
<dbReference type="InterPro" id="IPR001245">
    <property type="entry name" value="Ser-Thr/Tyr_kinase_cat_dom"/>
</dbReference>
<accession>A0ABY1UMI1</accession>
<protein>
    <recommendedName>
        <fullName evidence="1">non-specific serine/threonine protein kinase</fullName>
        <ecNumber evidence="1">2.7.11.1</ecNumber>
    </recommendedName>
</protein>
<feature type="coiled-coil region" evidence="7">
    <location>
        <begin position="767"/>
        <end position="794"/>
    </location>
</feature>
<name>A0ABY1UMI1_9APIC</name>
<dbReference type="EMBL" id="LT969432">
    <property type="protein sequence ID" value="SOV14277.1"/>
    <property type="molecule type" value="Genomic_DNA"/>
</dbReference>
<evidence type="ECO:0000256" key="2">
    <source>
        <dbReference type="ARBA" id="ARBA00022679"/>
    </source>
</evidence>
<proteinExistence type="predicted"/>
<dbReference type="Proteomes" id="UP000831156">
    <property type="component" value="Chromosome 9"/>
</dbReference>
<evidence type="ECO:0000256" key="6">
    <source>
        <dbReference type="ARBA" id="ARBA00022840"/>
    </source>
</evidence>
<dbReference type="Gene3D" id="2.20.110.10">
    <property type="entry name" value="Histone H3 K4-specific methyltransferase SET7/9 N-terminal domain"/>
    <property type="match status" value="2"/>
</dbReference>
<dbReference type="InterPro" id="IPR050660">
    <property type="entry name" value="NEK_Ser/Thr_kinase"/>
</dbReference>
<dbReference type="InterPro" id="IPR013761">
    <property type="entry name" value="SAM/pointed_sf"/>
</dbReference>
<dbReference type="SUPFAM" id="SSF56112">
    <property type="entry name" value="Protein kinase-like (PK-like)"/>
    <property type="match status" value="1"/>
</dbReference>
<evidence type="ECO:0000256" key="8">
    <source>
        <dbReference type="SAM" id="MobiDB-lite"/>
    </source>
</evidence>
<keyword evidence="11" id="KW-1185">Reference proteome</keyword>
<dbReference type="SUPFAM" id="SSF82185">
    <property type="entry name" value="Histone H3 K4-specific methyltransferase SET7/9 N-terminal domain"/>
    <property type="match status" value="1"/>
</dbReference>
<dbReference type="InterPro" id="IPR003409">
    <property type="entry name" value="MORN"/>
</dbReference>
<dbReference type="Gene3D" id="1.10.150.50">
    <property type="entry name" value="Transcription Factor, Ets-1"/>
    <property type="match status" value="1"/>
</dbReference>
<feature type="region of interest" description="Disordered" evidence="8">
    <location>
        <begin position="303"/>
        <end position="330"/>
    </location>
</feature>
<keyword evidence="3" id="KW-0677">Repeat</keyword>
<dbReference type="SMART" id="SM00220">
    <property type="entry name" value="S_TKc"/>
    <property type="match status" value="1"/>
</dbReference>
<keyword evidence="5 10" id="KW-0418">Kinase</keyword>
<dbReference type="Gene3D" id="1.10.510.10">
    <property type="entry name" value="Transferase(Phosphotransferase) domain 1"/>
    <property type="match status" value="2"/>
</dbReference>
<dbReference type="InterPro" id="IPR000719">
    <property type="entry name" value="Prot_kinase_dom"/>
</dbReference>
<dbReference type="InterPro" id="IPR011009">
    <property type="entry name" value="Kinase-like_dom_sf"/>
</dbReference>
<evidence type="ECO:0000256" key="1">
    <source>
        <dbReference type="ARBA" id="ARBA00012513"/>
    </source>
</evidence>
<feature type="region of interest" description="Disordered" evidence="8">
    <location>
        <begin position="720"/>
        <end position="744"/>
    </location>
</feature>
<evidence type="ECO:0000256" key="5">
    <source>
        <dbReference type="ARBA" id="ARBA00022777"/>
    </source>
</evidence>
<feature type="compositionally biased region" description="Low complexity" evidence="8">
    <location>
        <begin position="319"/>
        <end position="330"/>
    </location>
</feature>
<dbReference type="GO" id="GO:0016301">
    <property type="term" value="F:kinase activity"/>
    <property type="evidence" value="ECO:0007669"/>
    <property type="project" value="UniProtKB-KW"/>
</dbReference>